<proteinExistence type="predicted"/>
<organism evidence="2 3">
    <name type="scientific">candidate division WOR-3 bacterium</name>
    <dbReference type="NCBI Taxonomy" id="2052148"/>
    <lineage>
        <taxon>Bacteria</taxon>
        <taxon>Bacteria division WOR-3</taxon>
    </lineage>
</organism>
<sequence length="311" mass="34851">MKRTTTLVVVALLVAVVAIVGCQRRDRDQQAIESLLAGSGYTNDPNAQSYGQNDTTPESGGDGTFGAESYEEIPFVRFRRYIPPQGFSRTLNIQIPAFPGGPDTTALVTITWDVIGELRTMFDTTSNPIPVWRKPFHDVSVRKVYLEKYSGRWHIVKVSPLVVATQNAAYELQVTSLHAVGRVSGEDFDLTTSDTMLTKEQLPCFVPNDTVDVTITVTSSDDSCWAFLYHGRPARPRVWRSPYWRAGTWTFERTWVIGDEAEYDRPHVRPSIHDAIGWGTLWADSSKPYVSAAWGVPYIVKYPSEEIPADE</sequence>
<protein>
    <submittedName>
        <fullName evidence="2">Uncharacterized protein</fullName>
    </submittedName>
</protein>
<feature type="compositionally biased region" description="Polar residues" evidence="1">
    <location>
        <begin position="43"/>
        <end position="58"/>
    </location>
</feature>
<name>A0A937XCC2_UNCW3</name>
<reference evidence="2" key="1">
    <citation type="submission" date="2019-03" db="EMBL/GenBank/DDBJ databases">
        <title>Lake Tanganyika Metagenome-Assembled Genomes (MAGs).</title>
        <authorList>
            <person name="Tran P."/>
        </authorList>
    </citation>
    <scope>NUCLEOTIDE SEQUENCE</scope>
    <source>
        <strain evidence="2">K_DeepCast_150m_m2_040</strain>
    </source>
</reference>
<dbReference type="PROSITE" id="PS51257">
    <property type="entry name" value="PROKAR_LIPOPROTEIN"/>
    <property type="match status" value="1"/>
</dbReference>
<evidence type="ECO:0000313" key="2">
    <source>
        <dbReference type="EMBL" id="MBM3331070.1"/>
    </source>
</evidence>
<dbReference type="Proteomes" id="UP000779900">
    <property type="component" value="Unassembled WGS sequence"/>
</dbReference>
<gene>
    <name evidence="2" type="ORF">FJY68_04360</name>
</gene>
<dbReference type="EMBL" id="VGIR01000018">
    <property type="protein sequence ID" value="MBM3331070.1"/>
    <property type="molecule type" value="Genomic_DNA"/>
</dbReference>
<dbReference type="AlphaFoldDB" id="A0A937XCC2"/>
<accession>A0A937XCC2</accession>
<feature type="region of interest" description="Disordered" evidence="1">
    <location>
        <begin position="43"/>
        <end position="64"/>
    </location>
</feature>
<evidence type="ECO:0000256" key="1">
    <source>
        <dbReference type="SAM" id="MobiDB-lite"/>
    </source>
</evidence>
<comment type="caution">
    <text evidence="2">The sequence shown here is derived from an EMBL/GenBank/DDBJ whole genome shotgun (WGS) entry which is preliminary data.</text>
</comment>
<evidence type="ECO:0000313" key="3">
    <source>
        <dbReference type="Proteomes" id="UP000779900"/>
    </source>
</evidence>